<keyword evidence="2" id="KW-0328">Glycosyltransferase</keyword>
<evidence type="ECO:0000313" key="12">
    <source>
        <dbReference type="Proteomes" id="UP000663870"/>
    </source>
</evidence>
<evidence type="ECO:0000259" key="7">
    <source>
        <dbReference type="Pfam" id="PF00534"/>
    </source>
</evidence>
<evidence type="ECO:0000256" key="3">
    <source>
        <dbReference type="ARBA" id="ARBA00022679"/>
    </source>
</evidence>
<reference evidence="10" key="1">
    <citation type="submission" date="2021-02" db="EMBL/GenBank/DDBJ databases">
        <authorList>
            <person name="Nowell W R."/>
        </authorList>
    </citation>
    <scope>NUCLEOTIDE SEQUENCE</scope>
</reference>
<evidence type="ECO:0000256" key="6">
    <source>
        <dbReference type="ARBA" id="ARBA00048439"/>
    </source>
</evidence>
<organism evidence="10 13">
    <name type="scientific">Rotaria sordida</name>
    <dbReference type="NCBI Taxonomy" id="392033"/>
    <lineage>
        <taxon>Eukaryota</taxon>
        <taxon>Metazoa</taxon>
        <taxon>Spiralia</taxon>
        <taxon>Gnathifera</taxon>
        <taxon>Rotifera</taxon>
        <taxon>Eurotatoria</taxon>
        <taxon>Bdelloidea</taxon>
        <taxon>Philodinida</taxon>
        <taxon>Philodinidae</taxon>
        <taxon>Rotaria</taxon>
    </lineage>
</organism>
<dbReference type="EMBL" id="CAJNOO010000415">
    <property type="protein sequence ID" value="CAF0937358.1"/>
    <property type="molecule type" value="Genomic_DNA"/>
</dbReference>
<protein>
    <recommendedName>
        <fullName evidence="5">tRNA-queuosine alpha-mannosyltransferase</fullName>
        <ecNumber evidence="4">2.4.1.110</ecNumber>
    </recommendedName>
</protein>
<dbReference type="EC" id="2.4.1.110" evidence="4"/>
<dbReference type="InterPro" id="IPR051862">
    <property type="entry name" value="GT-like_domain_containing_1"/>
</dbReference>
<keyword evidence="12" id="KW-1185">Reference proteome</keyword>
<dbReference type="GO" id="GO:0016438">
    <property type="term" value="F:tRNA-queuosine(34) beta-mannosyltransferase activity"/>
    <property type="evidence" value="ECO:0007669"/>
    <property type="project" value="UniProtKB-EC"/>
</dbReference>
<dbReference type="Proteomes" id="UP000663854">
    <property type="component" value="Unassembled WGS sequence"/>
</dbReference>
<evidence type="ECO:0000256" key="1">
    <source>
        <dbReference type="ARBA" id="ARBA00009481"/>
    </source>
</evidence>
<sequence length="376" mass="44274">MCDILLIEAFYDGSHRSLIDLLHRVLSPRSMLITLPGTKWPWRARCSSLILSEIIPKNENSFKYLFSSSIVNLSELISLRIDLRSLKTIIYFHENDLAYPKQNEKQEQRDFQYGYNQILTALVADICLFNSFYNLNTFIDKLGPFLNRIPSPKANIQQIRETILNKSQVFYYPLDKTILPIKINNDKTGPLCIIWPHRWEHDKDPETFFSVILELYETYSLEFSLIILGQSYGEQPSIFSEILSKLPSNYIRHWGFIQSKTEYEQLLMEGDVVVSTAQHEFFGVAMLEACRVGCIPIVPDRLVYTELYPNEQHRYRTKTQLLNKLKEYCQKPDYLRNKIIKQDTSQFEWDNNEFIRQQYLQLFQNESLNSNVNTSD</sequence>
<keyword evidence="3" id="KW-0808">Transferase</keyword>
<dbReference type="Pfam" id="PF12038">
    <property type="entry name" value="QTMAN_N"/>
    <property type="match status" value="1"/>
</dbReference>
<evidence type="ECO:0000256" key="5">
    <source>
        <dbReference type="ARBA" id="ARBA00044539"/>
    </source>
</evidence>
<dbReference type="InterPro" id="IPR001296">
    <property type="entry name" value="Glyco_trans_1"/>
</dbReference>
<dbReference type="Gene3D" id="3.40.50.2000">
    <property type="entry name" value="Glycogen Phosphorylase B"/>
    <property type="match status" value="1"/>
</dbReference>
<evidence type="ECO:0000313" key="11">
    <source>
        <dbReference type="EMBL" id="CAF0976259.1"/>
    </source>
</evidence>
<proteinExistence type="inferred from homology"/>
<dbReference type="EMBL" id="CAJNOH010000058">
    <property type="protein sequence ID" value="CAF0821962.1"/>
    <property type="molecule type" value="Genomic_DNA"/>
</dbReference>
<gene>
    <name evidence="11" type="ORF">JXQ802_LOCUS12939</name>
    <name evidence="9" type="ORF">PYM288_LOCUS5634</name>
    <name evidence="10" type="ORF">RFH988_LOCUS10878</name>
</gene>
<feature type="domain" description="tRNA-queuosine alpha-mannosyltransferase N-terminal" evidence="8">
    <location>
        <begin position="4"/>
        <end position="174"/>
    </location>
</feature>
<dbReference type="OrthoDB" id="10032790at2759"/>
<evidence type="ECO:0000313" key="13">
    <source>
        <dbReference type="Proteomes" id="UP000663882"/>
    </source>
</evidence>
<evidence type="ECO:0000313" key="10">
    <source>
        <dbReference type="EMBL" id="CAF0937358.1"/>
    </source>
</evidence>
<dbReference type="Proteomes" id="UP000663882">
    <property type="component" value="Unassembled WGS sequence"/>
</dbReference>
<dbReference type="AlphaFoldDB" id="A0A814CAA2"/>
<dbReference type="Pfam" id="PF00534">
    <property type="entry name" value="Glycos_transf_1"/>
    <property type="match status" value="1"/>
</dbReference>
<dbReference type="SUPFAM" id="SSF53756">
    <property type="entry name" value="UDP-Glycosyltransferase/glycogen phosphorylase"/>
    <property type="match status" value="1"/>
</dbReference>
<dbReference type="InterPro" id="IPR022701">
    <property type="entry name" value="QTMAN_N"/>
</dbReference>
<comment type="catalytic activity">
    <reaction evidence="6">
        <text>queuosine(34) in tRNA(Asp) + GDP-alpha-D-mannose = O-4''-alpha-D-mannosylqueuosine(34) in tRNA(Asp) + GDP + H(+)</text>
        <dbReference type="Rhea" id="RHEA:12885"/>
        <dbReference type="Rhea" id="RHEA-COMP:18572"/>
        <dbReference type="Rhea" id="RHEA-COMP:18581"/>
        <dbReference type="ChEBI" id="CHEBI:15378"/>
        <dbReference type="ChEBI" id="CHEBI:57527"/>
        <dbReference type="ChEBI" id="CHEBI:58189"/>
        <dbReference type="ChEBI" id="CHEBI:194431"/>
        <dbReference type="ChEBI" id="CHEBI:194442"/>
        <dbReference type="EC" id="2.4.1.110"/>
    </reaction>
    <physiologicalReaction direction="left-to-right" evidence="6">
        <dbReference type="Rhea" id="RHEA:12886"/>
    </physiologicalReaction>
</comment>
<comment type="caution">
    <text evidence="10">The sequence shown here is derived from an EMBL/GenBank/DDBJ whole genome shotgun (WGS) entry which is preliminary data.</text>
</comment>
<dbReference type="EMBL" id="CAJNOL010000271">
    <property type="protein sequence ID" value="CAF0976259.1"/>
    <property type="molecule type" value="Genomic_DNA"/>
</dbReference>
<accession>A0A814CAA2</accession>
<dbReference type="PANTHER" id="PTHR13615:SF3">
    <property type="entry name" value="GLYCOSYLTRANSFERASE-LIKE DOMAIN-CONTAINING PROTEIN 1"/>
    <property type="match status" value="1"/>
</dbReference>
<evidence type="ECO:0000313" key="9">
    <source>
        <dbReference type="EMBL" id="CAF0821962.1"/>
    </source>
</evidence>
<comment type="similarity">
    <text evidence="1">Belongs to the glycosyltransferase group 1 family. Glycosyltransferase 4 subfamily.</text>
</comment>
<evidence type="ECO:0000259" key="8">
    <source>
        <dbReference type="Pfam" id="PF12038"/>
    </source>
</evidence>
<name>A0A814CAA2_9BILA</name>
<dbReference type="PANTHER" id="PTHR13615">
    <property type="entry name" value="GLYCOSYLTRANSFERASE-LIKE 1"/>
    <property type="match status" value="1"/>
</dbReference>
<evidence type="ECO:0000256" key="2">
    <source>
        <dbReference type="ARBA" id="ARBA00022676"/>
    </source>
</evidence>
<dbReference type="Proteomes" id="UP000663870">
    <property type="component" value="Unassembled WGS sequence"/>
</dbReference>
<evidence type="ECO:0000256" key="4">
    <source>
        <dbReference type="ARBA" id="ARBA00044517"/>
    </source>
</evidence>
<feature type="domain" description="Glycosyl transferase family 1" evidence="7">
    <location>
        <begin position="184"/>
        <end position="319"/>
    </location>
</feature>